<evidence type="ECO:0000256" key="2">
    <source>
        <dbReference type="ARBA" id="ARBA00022989"/>
    </source>
</evidence>
<evidence type="ECO:0000256" key="5">
    <source>
        <dbReference type="SAM" id="Phobius"/>
    </source>
</evidence>
<gene>
    <name evidence="6" type="ORF">LR48_Vigan07g082900</name>
</gene>
<evidence type="ECO:0008006" key="8">
    <source>
        <dbReference type="Google" id="ProtNLM"/>
    </source>
</evidence>
<dbReference type="InterPro" id="IPR036640">
    <property type="entry name" value="ABC1_TM_sf"/>
</dbReference>
<dbReference type="GO" id="GO:0005524">
    <property type="term" value="F:ATP binding"/>
    <property type="evidence" value="ECO:0007669"/>
    <property type="project" value="InterPro"/>
</dbReference>
<protein>
    <recommendedName>
        <fullName evidence="8">ABC transmembrane type-1 domain-containing protein</fullName>
    </recommendedName>
</protein>
<dbReference type="AlphaFoldDB" id="A0A0L9UW90"/>
<feature type="transmembrane region" description="Helical" evidence="5">
    <location>
        <begin position="205"/>
        <end position="225"/>
    </location>
</feature>
<name>A0A0L9UW90_PHAAN</name>
<keyword evidence="1 5" id="KW-0812">Transmembrane</keyword>
<dbReference type="Gene3D" id="1.20.1560.10">
    <property type="entry name" value="ABC transporter type 1, transmembrane domain"/>
    <property type="match status" value="1"/>
</dbReference>
<reference evidence="7" key="1">
    <citation type="journal article" date="2015" name="Proc. Natl. Acad. Sci. U.S.A.">
        <title>Genome sequencing of adzuki bean (Vigna angularis) provides insight into high starch and low fat accumulation and domestication.</title>
        <authorList>
            <person name="Yang K."/>
            <person name="Tian Z."/>
            <person name="Chen C."/>
            <person name="Luo L."/>
            <person name="Zhao B."/>
            <person name="Wang Z."/>
            <person name="Yu L."/>
            <person name="Li Y."/>
            <person name="Sun Y."/>
            <person name="Li W."/>
            <person name="Chen Y."/>
            <person name="Li Y."/>
            <person name="Zhang Y."/>
            <person name="Ai D."/>
            <person name="Zhao J."/>
            <person name="Shang C."/>
            <person name="Ma Y."/>
            <person name="Wu B."/>
            <person name="Wang M."/>
            <person name="Gao L."/>
            <person name="Sun D."/>
            <person name="Zhang P."/>
            <person name="Guo F."/>
            <person name="Wang W."/>
            <person name="Li Y."/>
            <person name="Wang J."/>
            <person name="Varshney R.K."/>
            <person name="Wang J."/>
            <person name="Ling H.Q."/>
            <person name="Wan P."/>
        </authorList>
    </citation>
    <scope>NUCLEOTIDE SEQUENCE</scope>
    <source>
        <strain evidence="7">cv. Jingnong 6</strain>
    </source>
</reference>
<dbReference type="Gramene" id="KOM47125">
    <property type="protein sequence ID" value="KOM47125"/>
    <property type="gene ID" value="LR48_Vigan07g082900"/>
</dbReference>
<feature type="transmembrane region" description="Helical" evidence="5">
    <location>
        <begin position="164"/>
        <end position="185"/>
    </location>
</feature>
<evidence type="ECO:0000256" key="4">
    <source>
        <dbReference type="SAM" id="MobiDB-lite"/>
    </source>
</evidence>
<dbReference type="SUPFAM" id="SSF90123">
    <property type="entry name" value="ABC transporter transmembrane region"/>
    <property type="match status" value="1"/>
</dbReference>
<evidence type="ECO:0000256" key="3">
    <source>
        <dbReference type="ARBA" id="ARBA00023136"/>
    </source>
</evidence>
<dbReference type="EMBL" id="CM003377">
    <property type="protein sequence ID" value="KOM47125.1"/>
    <property type="molecule type" value="Genomic_DNA"/>
</dbReference>
<feature type="region of interest" description="Disordered" evidence="4">
    <location>
        <begin position="82"/>
        <end position="135"/>
    </location>
</feature>
<evidence type="ECO:0000313" key="7">
    <source>
        <dbReference type="Proteomes" id="UP000053144"/>
    </source>
</evidence>
<accession>A0A0L9UW90</accession>
<keyword evidence="2 5" id="KW-1133">Transmembrane helix</keyword>
<proteinExistence type="predicted"/>
<evidence type="ECO:0000313" key="6">
    <source>
        <dbReference type="EMBL" id="KOM47125.1"/>
    </source>
</evidence>
<organism evidence="6 7">
    <name type="scientific">Phaseolus angularis</name>
    <name type="common">Azuki bean</name>
    <name type="synonym">Vigna angularis</name>
    <dbReference type="NCBI Taxonomy" id="3914"/>
    <lineage>
        <taxon>Eukaryota</taxon>
        <taxon>Viridiplantae</taxon>
        <taxon>Streptophyta</taxon>
        <taxon>Embryophyta</taxon>
        <taxon>Tracheophyta</taxon>
        <taxon>Spermatophyta</taxon>
        <taxon>Magnoliopsida</taxon>
        <taxon>eudicotyledons</taxon>
        <taxon>Gunneridae</taxon>
        <taxon>Pentapetalae</taxon>
        <taxon>rosids</taxon>
        <taxon>fabids</taxon>
        <taxon>Fabales</taxon>
        <taxon>Fabaceae</taxon>
        <taxon>Papilionoideae</taxon>
        <taxon>50 kb inversion clade</taxon>
        <taxon>NPAAA clade</taxon>
        <taxon>indigoferoid/millettioid clade</taxon>
        <taxon>Phaseoleae</taxon>
        <taxon>Vigna</taxon>
    </lineage>
</organism>
<dbReference type="STRING" id="3914.A0A0L9UW90"/>
<sequence length="243" mass="25292">MLAAAASASRHLLQRDASIGACSGSGNRVRSLFTVSVIATTYPSRTKTCYSHGYGISFNAPKHRACPGLLFAVKGFLSDSSNSNSPHGRVSRPHLPHPSSSVDGRALFSTSAKDDGSRSQKAASSTIPKPPPSLPNGQVADVRILRTLASYLWMKDNLEFRVRVIAALGLLIGAKVLNVQVPFLFKLAVDSLTTASGNAAALASSSSGLALFATPVAVLVGYGIARSGASAFNGIYVLVLSSF</sequence>
<dbReference type="GO" id="GO:0016020">
    <property type="term" value="C:membrane"/>
    <property type="evidence" value="ECO:0007669"/>
    <property type="project" value="InterPro"/>
</dbReference>
<keyword evidence="3 5" id="KW-0472">Membrane</keyword>
<evidence type="ECO:0000256" key="1">
    <source>
        <dbReference type="ARBA" id="ARBA00022692"/>
    </source>
</evidence>
<dbReference type="Proteomes" id="UP000053144">
    <property type="component" value="Chromosome 7"/>
</dbReference>